<dbReference type="Proteomes" id="UP000072421">
    <property type="component" value="Chromosome"/>
</dbReference>
<accession>A0A127P8P2</accession>
<name>A0A127P8P2_9BURK</name>
<reference evidence="1 2" key="1">
    <citation type="submission" date="2015-11" db="EMBL/GenBank/DDBJ databases">
        <title>Exploring the genomic traits of fungus-feeding bacterial genus Collimonas.</title>
        <authorList>
            <person name="Song C."/>
            <person name="Schmidt R."/>
            <person name="de Jager V."/>
            <person name="Krzyzanowska D."/>
            <person name="Jongedijk E."/>
            <person name="Cankar K."/>
            <person name="Beekwilder J."/>
            <person name="van Veen A."/>
            <person name="de Boer W."/>
            <person name="van Veen J.A."/>
            <person name="Garbeva P."/>
        </authorList>
    </citation>
    <scope>NUCLEOTIDE SEQUENCE [LARGE SCALE GENOMIC DNA]</scope>
    <source>
        <strain evidence="1 2">Ter6</strain>
    </source>
</reference>
<gene>
    <name evidence="1" type="ORF">CFter6_1302</name>
</gene>
<protein>
    <submittedName>
        <fullName evidence="1">Uncharacterized protein</fullName>
    </submittedName>
</protein>
<dbReference type="AlphaFoldDB" id="A0A127P8P2"/>
<dbReference type="EMBL" id="CP013232">
    <property type="protein sequence ID" value="AMO94014.1"/>
    <property type="molecule type" value="Genomic_DNA"/>
</dbReference>
<sequence>MYSPHMGSKYFKSSLLPTKAWFGLRHTDGVQKGTKVLYTANQRCDILTHLFNLYKK</sequence>
<proteinExistence type="predicted"/>
<organism evidence="1">
    <name type="scientific">Collimonas fungivorans</name>
    <dbReference type="NCBI Taxonomy" id="158899"/>
    <lineage>
        <taxon>Bacteria</taxon>
        <taxon>Pseudomonadati</taxon>
        <taxon>Pseudomonadota</taxon>
        <taxon>Betaproteobacteria</taxon>
        <taxon>Burkholderiales</taxon>
        <taxon>Oxalobacteraceae</taxon>
        <taxon>Collimonas</taxon>
    </lineage>
</organism>
<evidence type="ECO:0000313" key="1">
    <source>
        <dbReference type="EMBL" id="AMO94014.1"/>
    </source>
</evidence>
<evidence type="ECO:0000313" key="2">
    <source>
        <dbReference type="Proteomes" id="UP000072421"/>
    </source>
</evidence>